<feature type="compositionally biased region" description="Basic and acidic residues" evidence="1">
    <location>
        <begin position="499"/>
        <end position="515"/>
    </location>
</feature>
<keyword evidence="3" id="KW-1185">Reference proteome</keyword>
<feature type="compositionally biased region" description="Basic and acidic residues" evidence="1">
    <location>
        <begin position="379"/>
        <end position="390"/>
    </location>
</feature>
<feature type="compositionally biased region" description="Basic and acidic residues" evidence="1">
    <location>
        <begin position="345"/>
        <end position="359"/>
    </location>
</feature>
<comment type="caution">
    <text evidence="2">The sequence shown here is derived from an EMBL/GenBank/DDBJ whole genome shotgun (WGS) entry which is preliminary data.</text>
</comment>
<sequence>MPRLLSSYAANKRVEDGLRRKQEQIRQEYVRARHRYMDETDKLINDLIQIHVKTPSAFHRSTPPNSAPSYIRAGRGGVYPSQTQGIQLPHHLSSQQQQQTTAEILEETSHALRSRPREDLRPPNVPAFKLDENERVGASGSRSAPVRRAMQGAVPVSGVTNPQPPVVQIRGNEVFYQYDNGKRPSGWKKIEPAYRTKVLLHRNNTVSQALLRQQNLVAASATETSTDNDVEAGTRVESSSVTRKRSFFGAEARRDSELYGRQNSLFSRRSSRRGSRFFEDMEDDFEEDLRAERFAKLMQQQLSPGHTPRMLDGWTIMNWCLWNKRSEKPIWATKRYMEKKRREVKKYEATRAREKKDALPVKPSSAKTRSKEITAGPDGNERERHQEPRRAKSVPLQGRETSRLEGVHEEDEVDEEETTAEGEIQADKHLKLLEPPDRGILRPTTSVLRSSHLDNGLSHGEKDDASRPKTTHSRRRVALDSFIHHKESLPNAEGSKGVSQDRGHVNHGNSDDVKSESGPPSHRSATGTGGEKNEGERRRTISINECPQIVDSSQQGPQSPRPPSTSLVHSRVVGQRNDLEDRMPGLAATRIATNISNAAKKPLTTKKTQNLKKLNSVQAGTVIFPKVKSVVPELGTDSPRQL</sequence>
<feature type="compositionally biased region" description="Acidic residues" evidence="1">
    <location>
        <begin position="408"/>
        <end position="420"/>
    </location>
</feature>
<proteinExistence type="predicted"/>
<organism evidence="2 3">
    <name type="scientific">Elysia crispata</name>
    <name type="common">lettuce slug</name>
    <dbReference type="NCBI Taxonomy" id="231223"/>
    <lineage>
        <taxon>Eukaryota</taxon>
        <taxon>Metazoa</taxon>
        <taxon>Spiralia</taxon>
        <taxon>Lophotrochozoa</taxon>
        <taxon>Mollusca</taxon>
        <taxon>Gastropoda</taxon>
        <taxon>Heterobranchia</taxon>
        <taxon>Euthyneura</taxon>
        <taxon>Panpulmonata</taxon>
        <taxon>Sacoglossa</taxon>
        <taxon>Placobranchoidea</taxon>
        <taxon>Plakobranchidae</taxon>
        <taxon>Elysia</taxon>
    </lineage>
</organism>
<feature type="compositionally biased region" description="Basic and acidic residues" evidence="1">
    <location>
        <begin position="425"/>
        <end position="440"/>
    </location>
</feature>
<protein>
    <submittedName>
        <fullName evidence="2">Uncharacterized protein</fullName>
    </submittedName>
</protein>
<accession>A0AAE0YHU7</accession>
<dbReference type="Proteomes" id="UP001283361">
    <property type="component" value="Unassembled WGS sequence"/>
</dbReference>
<evidence type="ECO:0000313" key="2">
    <source>
        <dbReference type="EMBL" id="KAK3745454.1"/>
    </source>
</evidence>
<gene>
    <name evidence="2" type="ORF">RRG08_046113</name>
</gene>
<dbReference type="AlphaFoldDB" id="A0AAE0YHU7"/>
<evidence type="ECO:0000313" key="3">
    <source>
        <dbReference type="Proteomes" id="UP001283361"/>
    </source>
</evidence>
<name>A0AAE0YHU7_9GAST</name>
<dbReference type="EMBL" id="JAWDGP010006221">
    <property type="protein sequence ID" value="KAK3745454.1"/>
    <property type="molecule type" value="Genomic_DNA"/>
</dbReference>
<reference evidence="2" key="1">
    <citation type="journal article" date="2023" name="G3 (Bethesda)">
        <title>A reference genome for the long-term kleptoplast-retaining sea slug Elysia crispata morphotype clarki.</title>
        <authorList>
            <person name="Eastman K.E."/>
            <person name="Pendleton A.L."/>
            <person name="Shaikh M.A."/>
            <person name="Suttiyut T."/>
            <person name="Ogas R."/>
            <person name="Tomko P."/>
            <person name="Gavelis G."/>
            <person name="Widhalm J.R."/>
            <person name="Wisecaver J.H."/>
        </authorList>
    </citation>
    <scope>NUCLEOTIDE SEQUENCE</scope>
    <source>
        <strain evidence="2">ECLA1</strain>
    </source>
</reference>
<feature type="region of interest" description="Disordered" evidence="1">
    <location>
        <begin position="342"/>
        <end position="569"/>
    </location>
</feature>
<evidence type="ECO:0000256" key="1">
    <source>
        <dbReference type="SAM" id="MobiDB-lite"/>
    </source>
</evidence>